<evidence type="ECO:0000313" key="2">
    <source>
        <dbReference type="Proteomes" id="UP000234275"/>
    </source>
</evidence>
<dbReference type="STRING" id="1392250.A0A2I2FWQ3"/>
<name>A0A2I2FWQ3_9EURO</name>
<dbReference type="GeneID" id="36561396"/>
<evidence type="ECO:0000313" key="1">
    <source>
        <dbReference type="EMBL" id="PLB45071.1"/>
    </source>
</evidence>
<dbReference type="AlphaFoldDB" id="A0A2I2FWQ3"/>
<dbReference type="Proteomes" id="UP000234275">
    <property type="component" value="Unassembled WGS sequence"/>
</dbReference>
<sequence length="252" mass="27712">MLSEFRIVRAVRAESLSIILFTYSLSYSSFHPPSQVTGRSVPQLQISSSGHIVDVSIVDSTARITIPLQACIKDPLQATTAGPGVHVPGRTSLQQEYSFYLGACKGADGFASTVLNAAKVRIPSTWWMISQGSWNMVEWSLASPTFPSTTGLAVGPGFKDALLPGYPANPEPRILDTNYQSRELREVNFDQGLQLGRFRRTPSATSAPSPNHLIRIHLHGRRYLPPLWLLSSYKHVSSPDQISPLPFSNPRI</sequence>
<reference evidence="1 2" key="1">
    <citation type="submission" date="2016-12" db="EMBL/GenBank/DDBJ databases">
        <title>The genomes of Aspergillus section Nigri reveals drivers in fungal speciation.</title>
        <authorList>
            <consortium name="DOE Joint Genome Institute"/>
            <person name="Vesth T.C."/>
            <person name="Nybo J."/>
            <person name="Theobald S."/>
            <person name="Brandl J."/>
            <person name="Frisvad J.C."/>
            <person name="Nielsen K.F."/>
            <person name="Lyhne E.K."/>
            <person name="Kogle M.E."/>
            <person name="Kuo A."/>
            <person name="Riley R."/>
            <person name="Clum A."/>
            <person name="Nolan M."/>
            <person name="Lipzen A."/>
            <person name="Salamov A."/>
            <person name="Henrissat B."/>
            <person name="Wiebenga A."/>
            <person name="De Vries R.P."/>
            <person name="Grigoriev I.V."/>
            <person name="Mortensen U.H."/>
            <person name="Andersen M.R."/>
            <person name="Baker S.E."/>
        </authorList>
    </citation>
    <scope>NUCLEOTIDE SEQUENCE [LARGE SCALE GENOMIC DNA]</scope>
    <source>
        <strain evidence="1 2">IBT 23096</strain>
    </source>
</reference>
<comment type="caution">
    <text evidence="1">The sequence shown here is derived from an EMBL/GenBank/DDBJ whole genome shotgun (WGS) entry which is preliminary data.</text>
</comment>
<protein>
    <submittedName>
        <fullName evidence="1">Uncharacterized protein</fullName>
    </submittedName>
</protein>
<dbReference type="VEuPathDB" id="FungiDB:P170DRAFT_479601"/>
<dbReference type="OrthoDB" id="10250730at2759"/>
<organism evidence="1 2">
    <name type="scientific">Aspergillus steynii IBT 23096</name>
    <dbReference type="NCBI Taxonomy" id="1392250"/>
    <lineage>
        <taxon>Eukaryota</taxon>
        <taxon>Fungi</taxon>
        <taxon>Dikarya</taxon>
        <taxon>Ascomycota</taxon>
        <taxon>Pezizomycotina</taxon>
        <taxon>Eurotiomycetes</taxon>
        <taxon>Eurotiomycetidae</taxon>
        <taxon>Eurotiales</taxon>
        <taxon>Aspergillaceae</taxon>
        <taxon>Aspergillus</taxon>
        <taxon>Aspergillus subgen. Circumdati</taxon>
    </lineage>
</organism>
<keyword evidence="2" id="KW-1185">Reference proteome</keyword>
<proteinExistence type="predicted"/>
<accession>A0A2I2FWQ3</accession>
<dbReference type="RefSeq" id="XP_024700373.1">
    <property type="nucleotide sequence ID" value="XM_024853698.1"/>
</dbReference>
<gene>
    <name evidence="1" type="ORF">P170DRAFT_479601</name>
</gene>
<dbReference type="EMBL" id="MSFO01000008">
    <property type="protein sequence ID" value="PLB45071.1"/>
    <property type="molecule type" value="Genomic_DNA"/>
</dbReference>